<name>A0AAW1LGB9_SAPOF</name>
<comment type="similarity">
    <text evidence="2 9">Belongs to the gluconokinase GntK/GntV family.</text>
</comment>
<evidence type="ECO:0000256" key="5">
    <source>
        <dbReference type="ARBA" id="ARBA00022741"/>
    </source>
</evidence>
<dbReference type="Pfam" id="PF01202">
    <property type="entry name" value="SKI"/>
    <property type="match status" value="1"/>
</dbReference>
<dbReference type="FunFam" id="3.40.50.300:FF:000522">
    <property type="entry name" value="Gluconokinase"/>
    <property type="match status" value="1"/>
</dbReference>
<sequence>MAQDSGVVVVIMGVSGAGKTTIGHLLAESLNCPFLDADDFHPDSNKEKMSKGIPLSDEDRLPWLQVLCQALKDYITSGKRAVLACSALRNKYREILRSSDPTYVPGGYCRSVMFVLLDACAEVLYDRLNKRLAKGEHFMPPTLLKSQFELLEIDASEGVVRVDATQSPSVIVDIIQTALPQLKMV</sequence>
<evidence type="ECO:0000256" key="2">
    <source>
        <dbReference type="ARBA" id="ARBA00008420"/>
    </source>
</evidence>
<dbReference type="GO" id="GO:0005975">
    <property type="term" value="P:carbohydrate metabolic process"/>
    <property type="evidence" value="ECO:0007669"/>
    <property type="project" value="InterPro"/>
</dbReference>
<evidence type="ECO:0000313" key="10">
    <source>
        <dbReference type="EMBL" id="KAK9732479.1"/>
    </source>
</evidence>
<evidence type="ECO:0000256" key="4">
    <source>
        <dbReference type="ARBA" id="ARBA00022679"/>
    </source>
</evidence>
<dbReference type="EMBL" id="JBDFQZ010000004">
    <property type="protein sequence ID" value="KAK9732479.1"/>
    <property type="molecule type" value="Genomic_DNA"/>
</dbReference>
<dbReference type="InterPro" id="IPR006001">
    <property type="entry name" value="Therm_gnt_kin"/>
</dbReference>
<evidence type="ECO:0000256" key="3">
    <source>
        <dbReference type="ARBA" id="ARBA00012054"/>
    </source>
</evidence>
<protein>
    <recommendedName>
        <fullName evidence="3 9">Gluconokinase</fullName>
        <ecNumber evidence="3 9">2.7.1.12</ecNumber>
    </recommendedName>
</protein>
<dbReference type="CDD" id="cd02021">
    <property type="entry name" value="GntK"/>
    <property type="match status" value="1"/>
</dbReference>
<evidence type="ECO:0000256" key="1">
    <source>
        <dbReference type="ARBA" id="ARBA00004875"/>
    </source>
</evidence>
<dbReference type="InterPro" id="IPR027417">
    <property type="entry name" value="P-loop_NTPase"/>
</dbReference>
<dbReference type="GO" id="GO:0046316">
    <property type="term" value="F:gluconokinase activity"/>
    <property type="evidence" value="ECO:0007669"/>
    <property type="project" value="UniProtKB-EC"/>
</dbReference>
<dbReference type="PANTHER" id="PTHR43442:SF3">
    <property type="entry name" value="GLUCONOKINASE-RELATED"/>
    <property type="match status" value="1"/>
</dbReference>
<proteinExistence type="inferred from homology"/>
<gene>
    <name evidence="10" type="ORF">RND81_04G002800</name>
</gene>
<dbReference type="NCBIfam" id="TIGR01313">
    <property type="entry name" value="therm_gnt_kin"/>
    <property type="match status" value="1"/>
</dbReference>
<evidence type="ECO:0000256" key="6">
    <source>
        <dbReference type="ARBA" id="ARBA00022777"/>
    </source>
</evidence>
<organism evidence="10 11">
    <name type="scientific">Saponaria officinalis</name>
    <name type="common">Common soapwort</name>
    <name type="synonym">Lychnis saponaria</name>
    <dbReference type="NCBI Taxonomy" id="3572"/>
    <lineage>
        <taxon>Eukaryota</taxon>
        <taxon>Viridiplantae</taxon>
        <taxon>Streptophyta</taxon>
        <taxon>Embryophyta</taxon>
        <taxon>Tracheophyta</taxon>
        <taxon>Spermatophyta</taxon>
        <taxon>Magnoliopsida</taxon>
        <taxon>eudicotyledons</taxon>
        <taxon>Gunneridae</taxon>
        <taxon>Pentapetalae</taxon>
        <taxon>Caryophyllales</taxon>
        <taxon>Caryophyllaceae</taxon>
        <taxon>Caryophylleae</taxon>
        <taxon>Saponaria</taxon>
    </lineage>
</organism>
<evidence type="ECO:0000256" key="7">
    <source>
        <dbReference type="ARBA" id="ARBA00022840"/>
    </source>
</evidence>
<keyword evidence="7 9" id="KW-0067">ATP-binding</keyword>
<dbReference type="SUPFAM" id="SSF52540">
    <property type="entry name" value="P-loop containing nucleoside triphosphate hydrolases"/>
    <property type="match status" value="1"/>
</dbReference>
<dbReference type="GO" id="GO:0005737">
    <property type="term" value="C:cytoplasm"/>
    <property type="evidence" value="ECO:0007669"/>
    <property type="project" value="TreeGrafter"/>
</dbReference>
<comment type="pathway">
    <text evidence="1 9">Carbohydrate acid metabolism; D-gluconate degradation.</text>
</comment>
<keyword evidence="11" id="KW-1185">Reference proteome</keyword>
<keyword evidence="5 9" id="KW-0547">Nucleotide-binding</keyword>
<evidence type="ECO:0000256" key="9">
    <source>
        <dbReference type="RuleBase" id="RU363066"/>
    </source>
</evidence>
<dbReference type="EC" id="2.7.1.12" evidence="3 9"/>
<dbReference type="Gene3D" id="3.40.50.300">
    <property type="entry name" value="P-loop containing nucleotide triphosphate hydrolases"/>
    <property type="match status" value="1"/>
</dbReference>
<dbReference type="InterPro" id="IPR031322">
    <property type="entry name" value="Shikimate/glucono_kinase"/>
</dbReference>
<dbReference type="Proteomes" id="UP001443914">
    <property type="component" value="Unassembled WGS sequence"/>
</dbReference>
<keyword evidence="4 9" id="KW-0808">Transferase</keyword>
<evidence type="ECO:0000313" key="11">
    <source>
        <dbReference type="Proteomes" id="UP001443914"/>
    </source>
</evidence>
<comment type="catalytic activity">
    <reaction evidence="8 9">
        <text>D-gluconate + ATP = 6-phospho-D-gluconate + ADP + H(+)</text>
        <dbReference type="Rhea" id="RHEA:19433"/>
        <dbReference type="ChEBI" id="CHEBI:15378"/>
        <dbReference type="ChEBI" id="CHEBI:18391"/>
        <dbReference type="ChEBI" id="CHEBI:30616"/>
        <dbReference type="ChEBI" id="CHEBI:58759"/>
        <dbReference type="ChEBI" id="CHEBI:456216"/>
        <dbReference type="EC" id="2.7.1.12"/>
    </reaction>
</comment>
<accession>A0AAW1LGB9</accession>
<reference evidence="10" key="1">
    <citation type="submission" date="2024-03" db="EMBL/GenBank/DDBJ databases">
        <title>WGS assembly of Saponaria officinalis var. Norfolk2.</title>
        <authorList>
            <person name="Jenkins J."/>
            <person name="Shu S."/>
            <person name="Grimwood J."/>
            <person name="Barry K."/>
            <person name="Goodstein D."/>
            <person name="Schmutz J."/>
            <person name="Leebens-Mack J."/>
            <person name="Osbourn A."/>
        </authorList>
    </citation>
    <scope>NUCLEOTIDE SEQUENCE [LARGE SCALE GENOMIC DNA]</scope>
    <source>
        <strain evidence="10">JIC</strain>
    </source>
</reference>
<dbReference type="AlphaFoldDB" id="A0AAW1LGB9"/>
<evidence type="ECO:0000256" key="8">
    <source>
        <dbReference type="ARBA" id="ARBA00048090"/>
    </source>
</evidence>
<dbReference type="GO" id="GO:0005524">
    <property type="term" value="F:ATP binding"/>
    <property type="evidence" value="ECO:0007669"/>
    <property type="project" value="UniProtKB-KW"/>
</dbReference>
<dbReference type="PANTHER" id="PTHR43442">
    <property type="entry name" value="GLUCONOKINASE-RELATED"/>
    <property type="match status" value="1"/>
</dbReference>
<keyword evidence="6 9" id="KW-0418">Kinase</keyword>
<comment type="caution">
    <text evidence="10">The sequence shown here is derived from an EMBL/GenBank/DDBJ whole genome shotgun (WGS) entry which is preliminary data.</text>
</comment>